<dbReference type="OrthoDB" id="194358at2759"/>
<protein>
    <submittedName>
        <fullName evidence="4">Uncharacterized protein</fullName>
    </submittedName>
</protein>
<dbReference type="PANTHER" id="PTHR24189">
    <property type="entry name" value="MYOTROPHIN"/>
    <property type="match status" value="1"/>
</dbReference>
<feature type="repeat" description="ANK" evidence="3">
    <location>
        <begin position="215"/>
        <end position="240"/>
    </location>
</feature>
<feature type="repeat" description="ANK" evidence="3">
    <location>
        <begin position="1"/>
        <end position="31"/>
    </location>
</feature>
<dbReference type="Gene3D" id="1.25.40.20">
    <property type="entry name" value="Ankyrin repeat-containing domain"/>
    <property type="match status" value="2"/>
</dbReference>
<evidence type="ECO:0000313" key="5">
    <source>
        <dbReference type="Proteomes" id="UP000027195"/>
    </source>
</evidence>
<evidence type="ECO:0000256" key="2">
    <source>
        <dbReference type="ARBA" id="ARBA00023043"/>
    </source>
</evidence>
<feature type="non-terminal residue" evidence="4">
    <location>
        <position position="240"/>
    </location>
</feature>
<dbReference type="PANTHER" id="PTHR24189:SF50">
    <property type="entry name" value="ANKYRIN REPEAT AND SOCS BOX PROTEIN 2"/>
    <property type="match status" value="1"/>
</dbReference>
<name>A0A067MMM3_BOTB1</name>
<dbReference type="InterPro" id="IPR002110">
    <property type="entry name" value="Ankyrin_rpt"/>
</dbReference>
<dbReference type="SMART" id="SM00248">
    <property type="entry name" value="ANK"/>
    <property type="match status" value="6"/>
</dbReference>
<keyword evidence="5" id="KW-1185">Reference proteome</keyword>
<keyword evidence="1" id="KW-0677">Repeat</keyword>
<dbReference type="Proteomes" id="UP000027195">
    <property type="component" value="Unassembled WGS sequence"/>
</dbReference>
<dbReference type="AlphaFoldDB" id="A0A067MMM3"/>
<feature type="repeat" description="ANK" evidence="3">
    <location>
        <begin position="147"/>
        <end position="179"/>
    </location>
</feature>
<feature type="non-terminal residue" evidence="4">
    <location>
        <position position="1"/>
    </location>
</feature>
<accession>A0A067MMM3</accession>
<evidence type="ECO:0000256" key="3">
    <source>
        <dbReference type="PROSITE-ProRule" id="PRU00023"/>
    </source>
</evidence>
<dbReference type="STRING" id="930990.A0A067MMM3"/>
<dbReference type="Pfam" id="PF13637">
    <property type="entry name" value="Ank_4"/>
    <property type="match status" value="1"/>
</dbReference>
<dbReference type="EMBL" id="KL198026">
    <property type="protein sequence ID" value="KDQ16789.1"/>
    <property type="molecule type" value="Genomic_DNA"/>
</dbReference>
<keyword evidence="2 3" id="KW-0040">ANK repeat</keyword>
<reference evidence="5" key="1">
    <citation type="journal article" date="2014" name="Proc. Natl. Acad. Sci. U.S.A.">
        <title>Extensive sampling of basidiomycete genomes demonstrates inadequacy of the white-rot/brown-rot paradigm for wood decay fungi.</title>
        <authorList>
            <person name="Riley R."/>
            <person name="Salamov A.A."/>
            <person name="Brown D.W."/>
            <person name="Nagy L.G."/>
            <person name="Floudas D."/>
            <person name="Held B.W."/>
            <person name="Levasseur A."/>
            <person name="Lombard V."/>
            <person name="Morin E."/>
            <person name="Otillar R."/>
            <person name="Lindquist E.A."/>
            <person name="Sun H."/>
            <person name="LaButti K.M."/>
            <person name="Schmutz J."/>
            <person name="Jabbour D."/>
            <person name="Luo H."/>
            <person name="Baker S.E."/>
            <person name="Pisabarro A.G."/>
            <person name="Walton J.D."/>
            <person name="Blanchette R.A."/>
            <person name="Henrissat B."/>
            <person name="Martin F."/>
            <person name="Cullen D."/>
            <person name="Hibbett D.S."/>
            <person name="Grigoriev I.V."/>
        </authorList>
    </citation>
    <scope>NUCLEOTIDE SEQUENCE [LARGE SCALE GENOMIC DNA]</scope>
    <source>
        <strain evidence="5">FD-172 SS1</strain>
    </source>
</reference>
<dbReference type="HOGENOM" id="CLU_000134_18_0_1"/>
<dbReference type="Pfam" id="PF00023">
    <property type="entry name" value="Ank"/>
    <property type="match status" value="1"/>
</dbReference>
<dbReference type="PROSITE" id="PS50088">
    <property type="entry name" value="ANK_REPEAT"/>
    <property type="match status" value="5"/>
</dbReference>
<evidence type="ECO:0000256" key="1">
    <source>
        <dbReference type="ARBA" id="ARBA00022737"/>
    </source>
</evidence>
<dbReference type="Pfam" id="PF12796">
    <property type="entry name" value="Ank_2"/>
    <property type="match status" value="1"/>
</dbReference>
<dbReference type="InterPro" id="IPR036770">
    <property type="entry name" value="Ankyrin_rpt-contain_sf"/>
</dbReference>
<proteinExistence type="predicted"/>
<feature type="repeat" description="ANK" evidence="3">
    <location>
        <begin position="32"/>
        <end position="75"/>
    </location>
</feature>
<evidence type="ECO:0000313" key="4">
    <source>
        <dbReference type="EMBL" id="KDQ16789.1"/>
    </source>
</evidence>
<dbReference type="SUPFAM" id="SSF48403">
    <property type="entry name" value="Ankyrin repeat"/>
    <property type="match status" value="1"/>
</dbReference>
<dbReference type="PROSITE" id="PS50297">
    <property type="entry name" value="ANK_REP_REGION"/>
    <property type="match status" value="4"/>
</dbReference>
<dbReference type="InParanoid" id="A0A067MMM3"/>
<feature type="repeat" description="ANK" evidence="3">
    <location>
        <begin position="76"/>
        <end position="108"/>
    </location>
</feature>
<dbReference type="InterPro" id="IPR050745">
    <property type="entry name" value="Multifunctional_regulatory"/>
</dbReference>
<sequence length="240" mass="25435">QTRLHCAAVQADLPMVRLLIDLGASVHARDRDGRQPLHLAAYHQMASTIDNSSLARSELMRLLLDTGAELDAKDSLGDTPLSLASHEGLSSSFKVLLGAGANPSWHEEHQCCTFQFVLAFLSNSDEAGAVTALLREGSDDVNARDKDGHTLLDRAARLGFPAAVKALLDAGADPNISGRSTPLHFAAVLMEHPDDEEAVLALCNAGADVDAVDVKGYTPLHYAAWRGSPSAVQLLLGRGA</sequence>
<organism evidence="4 5">
    <name type="scientific">Botryobasidium botryosum (strain FD-172 SS1)</name>
    <dbReference type="NCBI Taxonomy" id="930990"/>
    <lineage>
        <taxon>Eukaryota</taxon>
        <taxon>Fungi</taxon>
        <taxon>Dikarya</taxon>
        <taxon>Basidiomycota</taxon>
        <taxon>Agaricomycotina</taxon>
        <taxon>Agaricomycetes</taxon>
        <taxon>Cantharellales</taxon>
        <taxon>Botryobasidiaceae</taxon>
        <taxon>Botryobasidium</taxon>
    </lineage>
</organism>
<gene>
    <name evidence="4" type="ORF">BOTBODRAFT_621429</name>
</gene>